<feature type="binding site" evidence="11">
    <location>
        <position position="669"/>
    </location>
    <ligand>
        <name>Zn(2+)</name>
        <dbReference type="ChEBI" id="CHEBI:29105"/>
        <note>catalytic</note>
    </ligand>
</feature>
<dbReference type="SUPFAM" id="SSF51726">
    <property type="entry name" value="UROD/MetE-like"/>
    <property type="match status" value="2"/>
</dbReference>
<comment type="pathway">
    <text evidence="2 11">Amino-acid biosynthesis; L-methionine biosynthesis via de novo pathway; L-methionine from L-homocysteine (MetE route): step 1/1.</text>
</comment>
<evidence type="ECO:0000259" key="16">
    <source>
        <dbReference type="Pfam" id="PF08267"/>
    </source>
</evidence>
<feature type="binding site" evidence="12">
    <location>
        <position position="121"/>
    </location>
    <ligand>
        <name>5-methyltetrahydropteroyltri-L-glutamate</name>
        <dbReference type="ChEBI" id="CHEBI:58207"/>
    </ligand>
</feature>
<feature type="domain" description="Cobalamin-independent methionine synthase MetE N-terminal" evidence="16">
    <location>
        <begin position="10"/>
        <end position="313"/>
    </location>
</feature>
<dbReference type="Pfam" id="PF01717">
    <property type="entry name" value="Meth_synt_2"/>
    <property type="match status" value="1"/>
</dbReference>
<feature type="binding site" evidence="11">
    <location>
        <position position="647"/>
    </location>
    <ligand>
        <name>Zn(2+)</name>
        <dbReference type="ChEBI" id="CHEBI:29105"/>
        <note>catalytic</note>
    </ligand>
</feature>
<comment type="cofactor">
    <cofactor evidence="13">
        <name>Zn(2+)</name>
        <dbReference type="ChEBI" id="CHEBI:29105"/>
    </cofactor>
    <text evidence="13">Binds 2 Zn(2+) ions per subunit.</text>
</comment>
<dbReference type="NCBIfam" id="TIGR01371">
    <property type="entry name" value="met_syn_B12ind"/>
    <property type="match status" value="1"/>
</dbReference>
<evidence type="ECO:0000256" key="13">
    <source>
        <dbReference type="PIRSR" id="PIRSR000382-2"/>
    </source>
</evidence>
<feature type="domain" description="Cobalamin-independent methionine synthase MetE C-terminal/archaeal" evidence="15">
    <location>
        <begin position="430"/>
        <end position="752"/>
    </location>
</feature>
<dbReference type="GO" id="GO:0032259">
    <property type="term" value="P:methylation"/>
    <property type="evidence" value="ECO:0007669"/>
    <property type="project" value="UniProtKB-KW"/>
</dbReference>
<evidence type="ECO:0000256" key="6">
    <source>
        <dbReference type="ARBA" id="ARBA00022679"/>
    </source>
</evidence>
<feature type="binding site" evidence="11 12">
    <location>
        <position position="488"/>
    </location>
    <ligand>
        <name>L-methionine</name>
        <dbReference type="ChEBI" id="CHEBI:57844"/>
    </ligand>
</feature>
<evidence type="ECO:0000256" key="3">
    <source>
        <dbReference type="ARBA" id="ARBA00009553"/>
    </source>
</evidence>
<evidence type="ECO:0000256" key="10">
    <source>
        <dbReference type="ARBA" id="ARBA00023167"/>
    </source>
</evidence>
<dbReference type="CDD" id="cd03312">
    <property type="entry name" value="CIMS_N_terminal_like"/>
    <property type="match status" value="1"/>
</dbReference>
<dbReference type="KEGG" id="mft:XA26_41050"/>
<keyword evidence="4 11" id="KW-0489">Methyltransferase</keyword>
<feature type="binding site" evidence="13">
    <location>
        <position position="660"/>
    </location>
    <ligand>
        <name>Zn(2+)</name>
        <dbReference type="ChEBI" id="CHEBI:29105"/>
        <label>1</label>
        <note>catalytic</note>
    </ligand>
</feature>
<dbReference type="GO" id="GO:0003871">
    <property type="term" value="F:5-methyltetrahydropteroyltriglutamate-homocysteine S-methyltransferase activity"/>
    <property type="evidence" value="ECO:0007669"/>
    <property type="project" value="UniProtKB-UniRule"/>
</dbReference>
<evidence type="ECO:0000259" key="15">
    <source>
        <dbReference type="Pfam" id="PF01717"/>
    </source>
</evidence>
<keyword evidence="5 11" id="KW-0028">Amino-acid biosynthesis</keyword>
<dbReference type="InterPro" id="IPR002629">
    <property type="entry name" value="Met_Synth_C/arc"/>
</dbReference>
<feature type="binding site" evidence="11">
    <location>
        <position position="116"/>
    </location>
    <ligand>
        <name>5-methyltetrahydropteroyltri-L-glutamate</name>
        <dbReference type="ChEBI" id="CHEBI:58207"/>
    </ligand>
</feature>
<feature type="binding site" evidence="11 12">
    <location>
        <begin position="435"/>
        <end position="437"/>
    </location>
    <ligand>
        <name>L-methionine</name>
        <dbReference type="ChEBI" id="CHEBI:57844"/>
    </ligand>
</feature>
<feature type="binding site" evidence="12">
    <location>
        <position position="25"/>
    </location>
    <ligand>
        <name>5-methyltetrahydropteroyltri-L-glutamate</name>
        <dbReference type="ChEBI" id="CHEBI:58207"/>
    </ligand>
</feature>
<comment type="catalytic activity">
    <reaction evidence="11">
        <text>5-methyltetrahydropteroyltri-L-glutamate + L-homocysteine = tetrahydropteroyltri-L-glutamate + L-methionine</text>
        <dbReference type="Rhea" id="RHEA:21196"/>
        <dbReference type="ChEBI" id="CHEBI:57844"/>
        <dbReference type="ChEBI" id="CHEBI:58140"/>
        <dbReference type="ChEBI" id="CHEBI:58199"/>
        <dbReference type="ChEBI" id="CHEBI:58207"/>
        <dbReference type="EC" id="2.1.1.14"/>
    </reaction>
</comment>
<dbReference type="PIRSF" id="PIRSF000382">
    <property type="entry name" value="MeTrfase_B12_ind"/>
    <property type="match status" value="1"/>
</dbReference>
<evidence type="ECO:0000256" key="1">
    <source>
        <dbReference type="ARBA" id="ARBA00002777"/>
    </source>
</evidence>
<dbReference type="Gene3D" id="3.20.20.210">
    <property type="match status" value="2"/>
</dbReference>
<feature type="binding site" evidence="11 12">
    <location>
        <begin position="435"/>
        <end position="437"/>
    </location>
    <ligand>
        <name>L-homocysteine</name>
        <dbReference type="ChEBI" id="CHEBI:58199"/>
    </ligand>
</feature>
<dbReference type="NCBIfam" id="NF003556">
    <property type="entry name" value="PRK05222.1"/>
    <property type="match status" value="1"/>
</dbReference>
<feature type="binding site" evidence="11">
    <location>
        <position position="730"/>
    </location>
    <ligand>
        <name>Zn(2+)</name>
        <dbReference type="ChEBI" id="CHEBI:29105"/>
        <note>catalytic</note>
    </ligand>
</feature>
<dbReference type="GO" id="GO:0009086">
    <property type="term" value="P:methionine biosynthetic process"/>
    <property type="evidence" value="ECO:0007669"/>
    <property type="project" value="UniProtKB-UniRule"/>
</dbReference>
<feature type="binding site" evidence="13">
    <location>
        <position position="730"/>
    </location>
    <ligand>
        <name>Zn(2+)</name>
        <dbReference type="ChEBI" id="CHEBI:29105"/>
        <label>1</label>
        <note>catalytic</note>
    </ligand>
</feature>
<feature type="binding site" evidence="13">
    <location>
        <position position="647"/>
    </location>
    <ligand>
        <name>Zn(2+)</name>
        <dbReference type="ChEBI" id="CHEBI:29105"/>
        <label>1</label>
        <note>catalytic</note>
    </ligand>
</feature>
<keyword evidence="18" id="KW-1185">Reference proteome</keyword>
<dbReference type="EC" id="2.1.1.14" evidence="11"/>
<keyword evidence="6 11" id="KW-0808">Transferase</keyword>
<organism evidence="17 18">
    <name type="scientific">Mycolicibacterium fortuitum</name>
    <name type="common">Mycobacterium fortuitum</name>
    <dbReference type="NCBI Taxonomy" id="1766"/>
    <lineage>
        <taxon>Bacteria</taxon>
        <taxon>Bacillati</taxon>
        <taxon>Actinomycetota</taxon>
        <taxon>Actinomycetes</taxon>
        <taxon>Mycobacteriales</taxon>
        <taxon>Mycobacteriaceae</taxon>
        <taxon>Mycolicibacterium</taxon>
    </lineage>
</organism>
<proteinExistence type="inferred from homology"/>
<evidence type="ECO:0000256" key="4">
    <source>
        <dbReference type="ARBA" id="ARBA00022603"/>
    </source>
</evidence>
<protein>
    <recommendedName>
        <fullName evidence="11">5-methyltetrahydropteroyltriglutamate--homocysteine methyltransferase</fullName>
        <ecNumber evidence="11">2.1.1.14</ecNumber>
    </recommendedName>
    <alternativeName>
        <fullName evidence="11">Cobalamin-independent methionine synthase</fullName>
    </alternativeName>
    <alternativeName>
        <fullName evidence="11">Methionine synthase, vitamin-B12 independent isozyme</fullName>
    </alternativeName>
</protein>
<keyword evidence="8 11" id="KW-0677">Repeat</keyword>
<evidence type="ECO:0000256" key="12">
    <source>
        <dbReference type="PIRSR" id="PIRSR000382-1"/>
    </source>
</evidence>
<dbReference type="Proteomes" id="UP000057134">
    <property type="component" value="Chromosome"/>
</dbReference>
<dbReference type="UniPathway" id="UPA00051">
    <property type="reaction ID" value="UER00082"/>
</dbReference>
<feature type="binding site" evidence="11">
    <location>
        <begin position="22"/>
        <end position="25"/>
    </location>
    <ligand>
        <name>5-methyltetrahydropteroyltri-L-glutamate</name>
        <dbReference type="ChEBI" id="CHEBI:58207"/>
    </ligand>
</feature>
<feature type="active site" description="Proton donor" evidence="11 14">
    <location>
        <position position="698"/>
    </location>
</feature>
<comment type="function">
    <text evidence="1 11">Catalyzes the transfer of a methyl group from 5-methyltetrahydrofolate to homocysteine resulting in methionine formation.</text>
</comment>
<feature type="binding site" evidence="11 12">
    <location>
        <position position="603"/>
    </location>
    <ligand>
        <name>L-homocysteine</name>
        <dbReference type="ChEBI" id="CHEBI:58199"/>
    </ligand>
</feature>
<dbReference type="HAMAP" id="MF_00172">
    <property type="entry name" value="Meth_synth"/>
    <property type="match status" value="1"/>
</dbReference>
<comment type="cofactor">
    <cofactor evidence="11">
        <name>Zn(2+)</name>
        <dbReference type="ChEBI" id="CHEBI:29105"/>
    </cofactor>
    <text evidence="11">Binds 1 zinc ion per subunit.</text>
</comment>
<dbReference type="InterPro" id="IPR038071">
    <property type="entry name" value="UROD/MetE-like_sf"/>
</dbReference>
<keyword evidence="7 11" id="KW-0479">Metal-binding</keyword>
<gene>
    <name evidence="11" type="primary">metE</name>
    <name evidence="17" type="ORF">XA26_41050</name>
</gene>
<feature type="binding site" evidence="11">
    <location>
        <position position="488"/>
    </location>
    <ligand>
        <name>L-homocysteine</name>
        <dbReference type="ChEBI" id="CHEBI:58199"/>
    </ligand>
</feature>
<keyword evidence="10 11" id="KW-0486">Methionine biosynthesis</keyword>
<dbReference type="EMBL" id="CP011269">
    <property type="protein sequence ID" value="ALI27914.1"/>
    <property type="molecule type" value="Genomic_DNA"/>
</dbReference>
<dbReference type="InterPro" id="IPR006276">
    <property type="entry name" value="Cobalamin-indep_Met_synthase"/>
</dbReference>
<feature type="binding site" evidence="11">
    <location>
        <position position="645"/>
    </location>
    <ligand>
        <name>Zn(2+)</name>
        <dbReference type="ChEBI" id="CHEBI:29105"/>
        <note>catalytic</note>
    </ligand>
</feature>
<evidence type="ECO:0000256" key="5">
    <source>
        <dbReference type="ARBA" id="ARBA00022605"/>
    </source>
</evidence>
<dbReference type="Pfam" id="PF08267">
    <property type="entry name" value="Meth_synt_1"/>
    <property type="match status" value="1"/>
</dbReference>
<keyword evidence="9 11" id="KW-0862">Zinc</keyword>
<dbReference type="CDD" id="cd03311">
    <property type="entry name" value="CIMS_C_terminal_like"/>
    <property type="match status" value="1"/>
</dbReference>
<feature type="binding site" evidence="11">
    <location>
        <position position="609"/>
    </location>
    <ligand>
        <name>5-methyltetrahydropteroyltri-L-glutamate</name>
        <dbReference type="ChEBI" id="CHEBI:58207"/>
    </ligand>
</feature>
<dbReference type="PATRIC" id="fig|1766.6.peg.4081"/>
<name>A0A0N9Y487_MYCFO</name>
<accession>A0A0N9Y487</accession>
<evidence type="ECO:0000313" key="17">
    <source>
        <dbReference type="EMBL" id="ALI27914.1"/>
    </source>
</evidence>
<evidence type="ECO:0000256" key="14">
    <source>
        <dbReference type="PIRSR" id="PIRSR000382-3"/>
    </source>
</evidence>
<dbReference type="GO" id="GO:0008270">
    <property type="term" value="F:zinc ion binding"/>
    <property type="evidence" value="ECO:0007669"/>
    <property type="project" value="InterPro"/>
</dbReference>
<feature type="binding site" evidence="11 12">
    <location>
        <position position="565"/>
    </location>
    <ligand>
        <name>5-methyltetrahydropteroyltri-L-glutamate</name>
        <dbReference type="ChEBI" id="CHEBI:58207"/>
    </ligand>
</feature>
<evidence type="ECO:0000256" key="9">
    <source>
        <dbReference type="ARBA" id="ARBA00022833"/>
    </source>
</evidence>
<feature type="binding site" evidence="13">
    <location>
        <position position="645"/>
    </location>
    <ligand>
        <name>Zn(2+)</name>
        <dbReference type="ChEBI" id="CHEBI:29105"/>
        <label>1</label>
        <note>catalytic</note>
    </ligand>
</feature>
<dbReference type="PANTHER" id="PTHR30519">
    <property type="entry name" value="5-METHYLTETRAHYDROPTEROYLTRIGLUTAMATE--HOMOCYSTEINE METHYLTRANSFERASE"/>
    <property type="match status" value="1"/>
</dbReference>
<dbReference type="STRING" id="1766.XA26_41050"/>
<evidence type="ECO:0000256" key="7">
    <source>
        <dbReference type="ARBA" id="ARBA00022723"/>
    </source>
</evidence>
<evidence type="ECO:0000256" key="11">
    <source>
        <dbReference type="HAMAP-Rule" id="MF_00172"/>
    </source>
</evidence>
<evidence type="ECO:0000256" key="8">
    <source>
        <dbReference type="ARBA" id="ARBA00022737"/>
    </source>
</evidence>
<feature type="binding site" evidence="13">
    <location>
        <position position="669"/>
    </location>
    <ligand>
        <name>Zn(2+)</name>
        <dbReference type="ChEBI" id="CHEBI:29105"/>
        <label>1</label>
        <note>catalytic</note>
    </ligand>
</feature>
<sequence>MSTTARPFTATILGSPRIGPNRELKRAVEKYWAGRIGRDELEAVAATLRRDTWSSLVAAGLDSVPVNTFSYYDQVLDTAVLVGALPSRVDGIADDLDRYFAAARGNDEIPPLEMTKWFDTNYHYIVPEIAPDTTFALNPAKVLGELEEARAQGIPARPVIVGPLTFLALSKAVEGADAPIGQLDDLVAVYAELLDVLAEKGVGWLQIDEPVLVTDILDNAAELAERTYTRLGVLARRPSIFVATYFGELDDALPALARTPVEAIGVDLVAGTGAALAAVPELADKLLVAGVVDGRNIWRTDLEDALGTLSTLLAGARSVAVSTSCSTLHVPYTLDTEDDLDAALRCWLAFGFEKVTEVVALARGLEDGGEAISAEIGASNAAIESRKSDPRLNNNQIRNRISAIAASGANRGPADRRRAAQQDRLKLPALPTTTIGSYPQTSAIRIARADLRAGKIDVAEYERRMKAEIADVIKLQEQLGLDVLVHGEPERNDMVQYFAEQLDGFFATQNGWVQSYGSRCVRPPILYGDVARPQPMTVEWITYAQSLTDKPVKGMLTGPVTILAWSFVRDDQPLADTAFQVALAIRDETVDLQSAGIAIIQVDEPALRELLPLRSEEKDAYLRWAVDAFRLSTSGVADSTQIHTHLCYSEFGEVIGAIADLDADVTSIEAARSHMEVLDDLNAAGFSNSVGPGVYDIHSPRVPGVAEIVRSLRKALKAVPAERLWVNPDCGLKTRTTDEVAESLKHLVEAAAEVRER</sequence>
<feature type="binding site" evidence="11 12">
    <location>
        <begin position="519"/>
        <end position="520"/>
    </location>
    <ligand>
        <name>5-methyltetrahydropteroyltri-L-glutamate</name>
        <dbReference type="ChEBI" id="CHEBI:58207"/>
    </ligand>
</feature>
<reference evidence="17 18" key="1">
    <citation type="journal article" date="2015" name="MBio">
        <title>Enzymatic Degradation of Phenazines Can Generate Energy and Protect Sensitive Organisms from Toxicity.</title>
        <authorList>
            <person name="Costa K.C."/>
            <person name="Bergkessel M."/>
            <person name="Saunders S."/>
            <person name="Korlach J."/>
            <person name="Newman D.K."/>
        </authorList>
    </citation>
    <scope>NUCLEOTIDE SEQUENCE [LARGE SCALE GENOMIC DNA]</scope>
    <source>
        <strain evidence="17 18">CT6</strain>
    </source>
</reference>
<evidence type="ECO:0000256" key="2">
    <source>
        <dbReference type="ARBA" id="ARBA00004681"/>
    </source>
</evidence>
<dbReference type="InterPro" id="IPR013215">
    <property type="entry name" value="Cbl-indep_Met_Synth_N"/>
</dbReference>
<comment type="similarity">
    <text evidence="3 11">Belongs to the vitamin-B12 independent methionine synthase family.</text>
</comment>
<feature type="binding site" evidence="11 12">
    <location>
        <position position="603"/>
    </location>
    <ligand>
        <name>L-methionine</name>
        <dbReference type="ChEBI" id="CHEBI:57844"/>
    </ligand>
</feature>
<evidence type="ECO:0000313" key="18">
    <source>
        <dbReference type="Proteomes" id="UP000057134"/>
    </source>
</evidence>
<dbReference type="AlphaFoldDB" id="A0A0N9Y487"/>
<dbReference type="RefSeq" id="WP_054602788.1">
    <property type="nucleotide sequence ID" value="NZ_CP011269.1"/>
</dbReference>